<feature type="transmembrane region" description="Helical" evidence="8">
    <location>
        <begin position="94"/>
        <end position="118"/>
    </location>
</feature>
<sequence>MRSEAESTLTSSSHHQIFRLLELSLRLAVIPLCAASLWVMVINKQTTDSYGKVEFSNLPGLKYLVCTNAISLGYAVLSILFARFGCFNSDWLLFVLDQFVAYLMVTSGSAVAEVLYLAHEGEKNASWSEACSYYGRFCGRTKVSLAPHLAALVCFIALVLVSAHRVFSKFEAPCVSSAEEQVEGI</sequence>
<name>A0AAQ3K2W7_9LILI</name>
<evidence type="ECO:0000256" key="3">
    <source>
        <dbReference type="ARBA" id="ARBA00011489"/>
    </source>
</evidence>
<comment type="subunit">
    <text evidence="3 8">Homodimer and heterodimers.</text>
</comment>
<dbReference type="Pfam" id="PF04535">
    <property type="entry name" value="CASP_dom"/>
    <property type="match status" value="1"/>
</dbReference>
<evidence type="ECO:0000256" key="7">
    <source>
        <dbReference type="ARBA" id="ARBA00023136"/>
    </source>
</evidence>
<proteinExistence type="inferred from homology"/>
<evidence type="ECO:0000256" key="4">
    <source>
        <dbReference type="ARBA" id="ARBA00022475"/>
    </source>
</evidence>
<evidence type="ECO:0000313" key="11">
    <source>
        <dbReference type="Proteomes" id="UP001327560"/>
    </source>
</evidence>
<dbReference type="PANTHER" id="PTHR33573:SF30">
    <property type="entry name" value="CASP-LIKE PROTEIN 2C1-RELATED"/>
    <property type="match status" value="1"/>
</dbReference>
<feature type="domain" description="Casparian strip membrane protein" evidence="9">
    <location>
        <begin position="18"/>
        <end position="154"/>
    </location>
</feature>
<evidence type="ECO:0000256" key="5">
    <source>
        <dbReference type="ARBA" id="ARBA00022692"/>
    </source>
</evidence>
<keyword evidence="6 8" id="KW-1133">Transmembrane helix</keyword>
<keyword evidence="5 8" id="KW-0812">Transmembrane</keyword>
<gene>
    <name evidence="10" type="ORF">Cni_G08434</name>
</gene>
<comment type="subcellular location">
    <subcellularLocation>
        <location evidence="1 8">Cell membrane</location>
        <topology evidence="1 8">Multi-pass membrane protein</topology>
    </subcellularLocation>
</comment>
<feature type="transmembrane region" description="Helical" evidence="8">
    <location>
        <begin position="61"/>
        <end position="82"/>
    </location>
</feature>
<keyword evidence="11" id="KW-1185">Reference proteome</keyword>
<accession>A0AAQ3K2W7</accession>
<reference evidence="10 11" key="1">
    <citation type="submission" date="2023-10" db="EMBL/GenBank/DDBJ databases">
        <title>Chromosome-scale genome assembly provides insights into flower coloration mechanisms of Canna indica.</title>
        <authorList>
            <person name="Li C."/>
        </authorList>
    </citation>
    <scope>NUCLEOTIDE SEQUENCE [LARGE SCALE GENOMIC DNA]</scope>
    <source>
        <tissue evidence="10">Flower</tissue>
    </source>
</reference>
<comment type="similarity">
    <text evidence="2 8">Belongs to the Casparian strip membrane proteins (CASP) family.</text>
</comment>
<evidence type="ECO:0000256" key="2">
    <source>
        <dbReference type="ARBA" id="ARBA00007651"/>
    </source>
</evidence>
<evidence type="ECO:0000256" key="8">
    <source>
        <dbReference type="RuleBase" id="RU361233"/>
    </source>
</evidence>
<protein>
    <recommendedName>
        <fullName evidence="8">CASP-like protein</fullName>
    </recommendedName>
</protein>
<dbReference type="GO" id="GO:0005886">
    <property type="term" value="C:plasma membrane"/>
    <property type="evidence" value="ECO:0007669"/>
    <property type="project" value="UniProtKB-SubCell"/>
</dbReference>
<dbReference type="InterPro" id="IPR006702">
    <property type="entry name" value="CASP_dom"/>
</dbReference>
<dbReference type="EMBL" id="CP136891">
    <property type="protein sequence ID" value="WOK99722.1"/>
    <property type="molecule type" value="Genomic_DNA"/>
</dbReference>
<feature type="transmembrane region" description="Helical" evidence="8">
    <location>
        <begin position="145"/>
        <end position="163"/>
    </location>
</feature>
<evidence type="ECO:0000313" key="10">
    <source>
        <dbReference type="EMBL" id="WOK99722.1"/>
    </source>
</evidence>
<keyword evidence="7 8" id="KW-0472">Membrane</keyword>
<dbReference type="AlphaFoldDB" id="A0AAQ3K2W7"/>
<evidence type="ECO:0000256" key="6">
    <source>
        <dbReference type="ARBA" id="ARBA00022989"/>
    </source>
</evidence>
<evidence type="ECO:0000259" key="9">
    <source>
        <dbReference type="Pfam" id="PF04535"/>
    </source>
</evidence>
<dbReference type="PANTHER" id="PTHR33573">
    <property type="entry name" value="CASP-LIKE PROTEIN 4A4"/>
    <property type="match status" value="1"/>
</dbReference>
<feature type="transmembrane region" description="Helical" evidence="8">
    <location>
        <begin position="20"/>
        <end position="41"/>
    </location>
</feature>
<evidence type="ECO:0000256" key="1">
    <source>
        <dbReference type="ARBA" id="ARBA00004651"/>
    </source>
</evidence>
<dbReference type="Proteomes" id="UP001327560">
    <property type="component" value="Chromosome 2"/>
</dbReference>
<dbReference type="InterPro" id="IPR006459">
    <property type="entry name" value="CASP/CASPL"/>
</dbReference>
<organism evidence="10 11">
    <name type="scientific">Canna indica</name>
    <name type="common">Indian-shot</name>
    <dbReference type="NCBI Taxonomy" id="4628"/>
    <lineage>
        <taxon>Eukaryota</taxon>
        <taxon>Viridiplantae</taxon>
        <taxon>Streptophyta</taxon>
        <taxon>Embryophyta</taxon>
        <taxon>Tracheophyta</taxon>
        <taxon>Spermatophyta</taxon>
        <taxon>Magnoliopsida</taxon>
        <taxon>Liliopsida</taxon>
        <taxon>Zingiberales</taxon>
        <taxon>Cannaceae</taxon>
        <taxon>Canna</taxon>
    </lineage>
</organism>
<dbReference type="NCBIfam" id="TIGR01569">
    <property type="entry name" value="A_tha_TIGR01569"/>
    <property type="match status" value="1"/>
</dbReference>
<keyword evidence="4 8" id="KW-1003">Cell membrane</keyword>